<dbReference type="PROSITE" id="PS50181">
    <property type="entry name" value="FBOX"/>
    <property type="match status" value="1"/>
</dbReference>
<dbReference type="SUPFAM" id="SSF110069">
    <property type="entry name" value="ApaG-like"/>
    <property type="match status" value="1"/>
</dbReference>
<feature type="domain" description="F-box" evidence="1">
    <location>
        <begin position="2"/>
        <end position="52"/>
    </location>
</feature>
<dbReference type="EMBL" id="BLLK01000052">
    <property type="protein sequence ID" value="GFH56489.1"/>
    <property type="molecule type" value="Genomic_DNA"/>
</dbReference>
<dbReference type="Pfam" id="PF04379">
    <property type="entry name" value="DUF525"/>
    <property type="match status" value="1"/>
</dbReference>
<dbReference type="Gene3D" id="2.60.40.1470">
    <property type="entry name" value="ApaG domain"/>
    <property type="match status" value="1"/>
</dbReference>
<evidence type="ECO:0000313" key="3">
    <source>
        <dbReference type="EMBL" id="GFH56489.1"/>
    </source>
</evidence>
<dbReference type="SUPFAM" id="SSF81383">
    <property type="entry name" value="F-box domain"/>
    <property type="match status" value="1"/>
</dbReference>
<protein>
    <recommendedName>
        <fullName evidence="5">F-box domain-containing protein</fullName>
    </recommendedName>
</protein>
<reference evidence="3 4" key="1">
    <citation type="journal article" date="2021" name="Sci. Rep.">
        <title>The genome of the diatom Chaetoceros tenuissimus carries an ancient integrated fragment of an extant virus.</title>
        <authorList>
            <person name="Hongo Y."/>
            <person name="Kimura K."/>
            <person name="Takaki Y."/>
            <person name="Yoshida Y."/>
            <person name="Baba S."/>
            <person name="Kobayashi G."/>
            <person name="Nagasaki K."/>
            <person name="Hano T."/>
            <person name="Tomaru Y."/>
        </authorList>
    </citation>
    <scope>NUCLEOTIDE SEQUENCE [LARGE SCALE GENOMIC DNA]</scope>
    <source>
        <strain evidence="3 4">NIES-3715</strain>
    </source>
</reference>
<gene>
    <name evidence="3" type="ORF">CTEN210_12965</name>
</gene>
<dbReference type="Pfam" id="PF00646">
    <property type="entry name" value="F-box"/>
    <property type="match status" value="1"/>
</dbReference>
<dbReference type="Gene3D" id="1.20.1280.50">
    <property type="match status" value="1"/>
</dbReference>
<dbReference type="Proteomes" id="UP001054902">
    <property type="component" value="Unassembled WGS sequence"/>
</dbReference>
<dbReference type="InterPro" id="IPR036767">
    <property type="entry name" value="ApaG_sf"/>
</dbReference>
<feature type="domain" description="ApaG" evidence="2">
    <location>
        <begin position="343"/>
        <end position="497"/>
    </location>
</feature>
<dbReference type="InterPro" id="IPR007474">
    <property type="entry name" value="ApaG_domain"/>
</dbReference>
<dbReference type="PROSITE" id="PS51087">
    <property type="entry name" value="APAG"/>
    <property type="match status" value="1"/>
</dbReference>
<sequence>MTTNLQTIPEQLLLEVFHFTCAKDLFQFRLSSKSFNQLITKSEIANTLWTEKLKLDFSYDDEENEETEWFTCIKINEDPNEREGRVQGISIFGFHLSEDPLFPSKSAFEAYKSFCKANLILYKNIDPLPKLNASYMIRAARIWYELASWCLDPDDELDPMEPYLDFRRRLLQSFYPGIMHCHGRFREVNQSDISITMAADCLFAFCDGQSRPTDAETAAVSLFGGFQVYNHVQLTMLINSIQTKSFMLQQPKELILANDIINGLPSIVLSLQTGNVELRTSSNNSEESYEDRLVIASGQDAALTWFENHVRKLVRGEIEVIRGSKDDHPFDNDWTYISPFPTSKSSRASRCVTRGIEVIASAIPAHEIDTVVYSIRIRMLKEGEEGYLTPQQRGFETCQLHTRHWKLVNLDSNNEDLVNGEGVIGKFPILFEGGYVNGSGERNLGSFIYQSCTGREMNNGTFEGHMSFTPGSIRQPTGEPFNVYVGQFELSMSPSLL</sequence>
<organism evidence="3 4">
    <name type="scientific">Chaetoceros tenuissimus</name>
    <dbReference type="NCBI Taxonomy" id="426638"/>
    <lineage>
        <taxon>Eukaryota</taxon>
        <taxon>Sar</taxon>
        <taxon>Stramenopiles</taxon>
        <taxon>Ochrophyta</taxon>
        <taxon>Bacillariophyta</taxon>
        <taxon>Coscinodiscophyceae</taxon>
        <taxon>Chaetocerotophycidae</taxon>
        <taxon>Chaetocerotales</taxon>
        <taxon>Chaetocerotaceae</taxon>
        <taxon>Chaetoceros</taxon>
    </lineage>
</organism>
<dbReference type="AlphaFoldDB" id="A0AAD3D5M4"/>
<evidence type="ECO:0000259" key="1">
    <source>
        <dbReference type="PROSITE" id="PS50181"/>
    </source>
</evidence>
<keyword evidence="4" id="KW-1185">Reference proteome</keyword>
<evidence type="ECO:0000313" key="4">
    <source>
        <dbReference type="Proteomes" id="UP001054902"/>
    </source>
</evidence>
<comment type="caution">
    <text evidence="3">The sequence shown here is derived from an EMBL/GenBank/DDBJ whole genome shotgun (WGS) entry which is preliminary data.</text>
</comment>
<name>A0AAD3D5M4_9STRA</name>
<dbReference type="PANTHER" id="PTHR47463:SF2">
    <property type="entry name" value="F-BOX PROTEIN SKIP16"/>
    <property type="match status" value="1"/>
</dbReference>
<evidence type="ECO:0008006" key="5">
    <source>
        <dbReference type="Google" id="ProtNLM"/>
    </source>
</evidence>
<dbReference type="InterPro" id="IPR001810">
    <property type="entry name" value="F-box_dom"/>
</dbReference>
<dbReference type="InterPro" id="IPR036047">
    <property type="entry name" value="F-box-like_dom_sf"/>
</dbReference>
<evidence type="ECO:0000259" key="2">
    <source>
        <dbReference type="PROSITE" id="PS51087"/>
    </source>
</evidence>
<proteinExistence type="predicted"/>
<accession>A0AAD3D5M4</accession>
<dbReference type="PANTHER" id="PTHR47463">
    <property type="entry name" value="F-BOX PROTEIN SKIP16"/>
    <property type="match status" value="1"/>
</dbReference>